<feature type="compositionally biased region" description="Acidic residues" evidence="5">
    <location>
        <begin position="239"/>
        <end position="253"/>
    </location>
</feature>
<dbReference type="Pfam" id="PF00089">
    <property type="entry name" value="Trypsin"/>
    <property type="match status" value="1"/>
</dbReference>
<evidence type="ECO:0000256" key="1">
    <source>
        <dbReference type="ARBA" id="ARBA00022729"/>
    </source>
</evidence>
<feature type="domain" description="Clip" evidence="7">
    <location>
        <begin position="710"/>
        <end position="763"/>
    </location>
</feature>
<dbReference type="GO" id="GO:0004252">
    <property type="term" value="F:serine-type endopeptidase activity"/>
    <property type="evidence" value="ECO:0007669"/>
    <property type="project" value="InterPro"/>
</dbReference>
<dbReference type="PRINTS" id="PR00722">
    <property type="entry name" value="CHYMOTRYPSIN"/>
</dbReference>
<protein>
    <submittedName>
        <fullName evidence="8">Uncharacterized protein</fullName>
    </submittedName>
</protein>
<keyword evidence="1" id="KW-0732">Signal</keyword>
<dbReference type="PROSITE" id="PS50240">
    <property type="entry name" value="TRYPSIN_DOM"/>
    <property type="match status" value="1"/>
</dbReference>
<dbReference type="InterPro" id="IPR001254">
    <property type="entry name" value="Trypsin_dom"/>
</dbReference>
<organism evidence="8">
    <name type="scientific">Notodromas monacha</name>
    <dbReference type="NCBI Taxonomy" id="399045"/>
    <lineage>
        <taxon>Eukaryota</taxon>
        <taxon>Metazoa</taxon>
        <taxon>Ecdysozoa</taxon>
        <taxon>Arthropoda</taxon>
        <taxon>Crustacea</taxon>
        <taxon>Oligostraca</taxon>
        <taxon>Ostracoda</taxon>
        <taxon>Podocopa</taxon>
        <taxon>Podocopida</taxon>
        <taxon>Cypridocopina</taxon>
        <taxon>Cypridoidea</taxon>
        <taxon>Cyprididae</taxon>
        <taxon>Notodromas</taxon>
    </lineage>
</organism>
<dbReference type="InterPro" id="IPR022700">
    <property type="entry name" value="CLIP"/>
</dbReference>
<dbReference type="Gene3D" id="1.20.5.340">
    <property type="match status" value="1"/>
</dbReference>
<dbReference type="Proteomes" id="UP000678499">
    <property type="component" value="Unassembled WGS sequence"/>
</dbReference>
<dbReference type="CDD" id="cd00190">
    <property type="entry name" value="Tryp_SPc"/>
    <property type="match status" value="1"/>
</dbReference>
<proteinExistence type="inferred from homology"/>
<keyword evidence="2" id="KW-1015">Disulfide bond</keyword>
<evidence type="ECO:0000259" key="7">
    <source>
        <dbReference type="PROSITE" id="PS51888"/>
    </source>
</evidence>
<dbReference type="EMBL" id="OA882611">
    <property type="protein sequence ID" value="CAD7276193.1"/>
    <property type="molecule type" value="Genomic_DNA"/>
</dbReference>
<evidence type="ECO:0000259" key="6">
    <source>
        <dbReference type="PROSITE" id="PS50240"/>
    </source>
</evidence>
<dbReference type="InterPro" id="IPR009003">
    <property type="entry name" value="Peptidase_S1_PA"/>
</dbReference>
<reference evidence="8" key="1">
    <citation type="submission" date="2020-11" db="EMBL/GenBank/DDBJ databases">
        <authorList>
            <person name="Tran Van P."/>
        </authorList>
    </citation>
    <scope>NUCLEOTIDE SEQUENCE</scope>
</reference>
<dbReference type="InterPro" id="IPR043504">
    <property type="entry name" value="Peptidase_S1_PA_chymotrypsin"/>
</dbReference>
<accession>A0A7R9BL10</accession>
<evidence type="ECO:0000256" key="2">
    <source>
        <dbReference type="ARBA" id="ARBA00023157"/>
    </source>
</evidence>
<dbReference type="FunFam" id="2.40.10.10:FF:000028">
    <property type="entry name" value="Serine protease easter"/>
    <property type="match status" value="1"/>
</dbReference>
<keyword evidence="3" id="KW-0325">Glycoprotein</keyword>
<dbReference type="AlphaFoldDB" id="A0A7R9BL10"/>
<feature type="compositionally biased region" description="Basic and acidic residues" evidence="5">
    <location>
        <begin position="224"/>
        <end position="233"/>
    </location>
</feature>
<dbReference type="PROSITE" id="PS51888">
    <property type="entry name" value="CLIP"/>
    <property type="match status" value="2"/>
</dbReference>
<name>A0A7R9BL10_9CRUS</name>
<dbReference type="PROSITE" id="PS00134">
    <property type="entry name" value="TRYPSIN_HIS"/>
    <property type="match status" value="1"/>
</dbReference>
<dbReference type="Gene3D" id="2.40.10.10">
    <property type="entry name" value="Trypsin-like serine proteases"/>
    <property type="match status" value="1"/>
</dbReference>
<keyword evidence="9" id="KW-1185">Reference proteome</keyword>
<dbReference type="EMBL" id="CAJPEX010000574">
    <property type="protein sequence ID" value="CAG0916345.1"/>
    <property type="molecule type" value="Genomic_DNA"/>
</dbReference>
<evidence type="ECO:0000256" key="4">
    <source>
        <dbReference type="ARBA" id="ARBA00024195"/>
    </source>
</evidence>
<gene>
    <name evidence="8" type="ORF">NMOB1V02_LOCUS3969</name>
</gene>
<sequence length="769" mass="85896">MAAVKARQVAEAEARDLQSQLDEVSRSKCEVEQRVVNLQREKNSVLSQLEDHEDELKEVMRKFKAAVQQSSADQGLLVDQANQIAQLEQERANLRDQLNDLTSRLEAMAGEEVHALEAKKLAAKIRQLESRFELEQSTKTRMEAIITKLKEQVEALNQDLENCRLREQTAQEGQKRALRETEAISKKDALEQQLDQCETEILTLKSDLTLALKRIEDLQAAMQDGHDDSDSDLRLGSSDDAEEDDEDDDDIDIDYNDEYVVVVAIDNRDDASISAPRHFCERMFVVVSFPELENDPQLGPEPCRTPSDESGVCTTLANCSPALSDLRASRSRPKICGWVEGPELGRTPMICCPVSDAYTQSIITTTTDEERGYKSTNLFNDDVTPPPALQDVDDVTDAITPRRENCGCAHFEEGRTCPKPTEKRKEKQAPFVFLVGDQPVERPGEYPWMALLSDGIKWICTGTLITHRHVLTAAHCVHYHNVTKVRLGVHNLTDATSGSFGQQQNQEQDYPVSSVLAHGGFKPPRLYDNVAIVTLSRDVAFNRFVRPACLPTLQVTHGFSSTADDAHYVLGWKTLSTTSTSNKVDDGASDVPHHHQEQHGTSMTEVKVVTAPVDECEAVHRRETEDFHDKFPLGITETLACAGLTGIDSCQGNPGGPLIRHETNSATGTDQYTVVGIQTLSTLDPRNALYFNEFLQWPNQLHEEKKINSPCVTRDGTAGTCWRIKQCDAYFRHHVSSKNKRPTICGWEEEGRTQLPVVPLICCPRAKKL</sequence>
<feature type="region of interest" description="Disordered" evidence="5">
    <location>
        <begin position="1"/>
        <end position="24"/>
    </location>
</feature>
<dbReference type="SMART" id="SM00020">
    <property type="entry name" value="Tryp_SPc"/>
    <property type="match status" value="1"/>
</dbReference>
<dbReference type="InterPro" id="IPR018114">
    <property type="entry name" value="TRYPSIN_HIS"/>
</dbReference>
<evidence type="ECO:0000313" key="8">
    <source>
        <dbReference type="EMBL" id="CAD7276193.1"/>
    </source>
</evidence>
<feature type="domain" description="Clip" evidence="7">
    <location>
        <begin position="302"/>
        <end position="352"/>
    </location>
</feature>
<dbReference type="PANTHER" id="PTHR24256">
    <property type="entry name" value="TRYPTASE-RELATED"/>
    <property type="match status" value="1"/>
</dbReference>
<evidence type="ECO:0000256" key="5">
    <source>
        <dbReference type="SAM" id="MobiDB-lite"/>
    </source>
</evidence>
<dbReference type="SUPFAM" id="SSF50494">
    <property type="entry name" value="Trypsin-like serine proteases"/>
    <property type="match status" value="1"/>
</dbReference>
<dbReference type="SMART" id="SM00680">
    <property type="entry name" value="CLIP"/>
    <property type="match status" value="2"/>
</dbReference>
<dbReference type="InterPro" id="IPR001314">
    <property type="entry name" value="Peptidase_S1A"/>
</dbReference>
<dbReference type="GO" id="GO:0006508">
    <property type="term" value="P:proteolysis"/>
    <property type="evidence" value="ECO:0007669"/>
    <property type="project" value="InterPro"/>
</dbReference>
<dbReference type="InterPro" id="IPR051487">
    <property type="entry name" value="Ser/Thr_Proteases_Immune/Dev"/>
</dbReference>
<dbReference type="OrthoDB" id="2914378at2759"/>
<evidence type="ECO:0000256" key="3">
    <source>
        <dbReference type="ARBA" id="ARBA00023180"/>
    </source>
</evidence>
<feature type="region of interest" description="Disordered" evidence="5">
    <location>
        <begin position="222"/>
        <end position="253"/>
    </location>
</feature>
<feature type="domain" description="Peptidase S1" evidence="6">
    <location>
        <begin position="434"/>
        <end position="703"/>
    </location>
</feature>
<feature type="region of interest" description="Disordered" evidence="5">
    <location>
        <begin position="581"/>
        <end position="602"/>
    </location>
</feature>
<evidence type="ECO:0000313" key="9">
    <source>
        <dbReference type="Proteomes" id="UP000678499"/>
    </source>
</evidence>
<comment type="similarity">
    <text evidence="4">Belongs to the peptidase S1 family. CLIP subfamily.</text>
</comment>
<feature type="compositionally biased region" description="Basic and acidic residues" evidence="5">
    <location>
        <begin position="583"/>
        <end position="598"/>
    </location>
</feature>